<dbReference type="Pfam" id="PF13585">
    <property type="entry name" value="CHU_C"/>
    <property type="match status" value="1"/>
</dbReference>
<dbReference type="Gene3D" id="2.60.40.10">
    <property type="entry name" value="Immunoglobulins"/>
    <property type="match status" value="2"/>
</dbReference>
<dbReference type="Proteomes" id="UP000295741">
    <property type="component" value="Unassembled WGS sequence"/>
</dbReference>
<dbReference type="CDD" id="cd14953">
    <property type="entry name" value="NHL_like_1"/>
    <property type="match status" value="1"/>
</dbReference>
<protein>
    <submittedName>
        <fullName evidence="3">Gliding motility-associated-like protein</fullName>
    </submittedName>
</protein>
<dbReference type="NCBIfam" id="TIGR04131">
    <property type="entry name" value="Bac_Flav_CTERM"/>
    <property type="match status" value="1"/>
</dbReference>
<comment type="caution">
    <text evidence="3">The sequence shown here is derived from an EMBL/GenBank/DDBJ whole genome shotgun (WGS) entry which is preliminary data.</text>
</comment>
<dbReference type="InterPro" id="IPR008964">
    <property type="entry name" value="Invasin/intimin_cell_adhesion"/>
</dbReference>
<dbReference type="SUPFAM" id="SSF101898">
    <property type="entry name" value="NHL repeat"/>
    <property type="match status" value="1"/>
</dbReference>
<dbReference type="InterPro" id="IPR011042">
    <property type="entry name" value="6-blade_b-propeller_TolB-like"/>
</dbReference>
<dbReference type="InterPro" id="IPR056822">
    <property type="entry name" value="TEN_NHL"/>
</dbReference>
<dbReference type="InterPro" id="IPR000601">
    <property type="entry name" value="PKD_dom"/>
</dbReference>
<reference evidence="3 4" key="1">
    <citation type="submission" date="2019-03" db="EMBL/GenBank/DDBJ databases">
        <title>Genomic Encyclopedia of Archaeal and Bacterial Type Strains, Phase II (KMG-II): from individual species to whole genera.</title>
        <authorList>
            <person name="Goeker M."/>
        </authorList>
    </citation>
    <scope>NUCLEOTIDE SEQUENCE [LARGE SCALE GENOMIC DNA]</scope>
    <source>
        <strain evidence="3 4">DSM 28323</strain>
    </source>
</reference>
<dbReference type="CDD" id="cd00146">
    <property type="entry name" value="PKD"/>
    <property type="match status" value="1"/>
</dbReference>
<dbReference type="AlphaFoldDB" id="A0A4R6ISA7"/>
<gene>
    <name evidence="3" type="ORF">BC659_2903</name>
</gene>
<evidence type="ECO:0000259" key="2">
    <source>
        <dbReference type="PROSITE" id="PS50093"/>
    </source>
</evidence>
<keyword evidence="4" id="KW-1185">Reference proteome</keyword>
<dbReference type="InterPro" id="IPR003343">
    <property type="entry name" value="Big_2"/>
</dbReference>
<dbReference type="InterPro" id="IPR026341">
    <property type="entry name" value="T9SS_type_B"/>
</dbReference>
<dbReference type="SUPFAM" id="SSF49373">
    <property type="entry name" value="Invasin/intimin cell-adhesion fragments"/>
    <property type="match status" value="3"/>
</dbReference>
<dbReference type="Pfam" id="PF25021">
    <property type="entry name" value="TEN_NHL"/>
    <property type="match status" value="3"/>
</dbReference>
<feature type="chain" id="PRO_5020414977" evidence="1">
    <location>
        <begin position="27"/>
        <end position="1022"/>
    </location>
</feature>
<feature type="signal peptide" evidence="1">
    <location>
        <begin position="1"/>
        <end position="26"/>
    </location>
</feature>
<dbReference type="EMBL" id="SNWP01000013">
    <property type="protein sequence ID" value="TDO25362.1"/>
    <property type="molecule type" value="Genomic_DNA"/>
</dbReference>
<evidence type="ECO:0000256" key="1">
    <source>
        <dbReference type="SAM" id="SignalP"/>
    </source>
</evidence>
<sequence length="1022" mass="107463">MIRLKIYTIFSLFFCVNVLFTEHVHAQLISTIAGNNSYGSTGNGGPATAANLADPRGLVIDKAGNIYFDDYAHSVIRKIDVNGIITVFAGTTGQSGYSGDGGLAINAKLKAPTWLAIDASDNIYFTDQNNLVVRKISSQGIISTVAGQTTRFSYSPDGTPALDAYLDAVSGLAVDQAGNLYLSCASRHQIRKVNTSGILLTVAGDPVKAVSPQAFTGGFSGDGGPAIKAELNWPYAVHIDKDGNIYIPDSRNHCIRKINTAGIISTISGTSVKGYTGNGGLATDATMNIPVSVVSDHSGNLYISDQLNNTIRKIDNAGIISTIAGIGVYGYTGDGGPATAARLADPWMLALDPSGNIIFSTGSLSNSAIRKVSICGQIAQTTGIQEICIGSNTLLSNTTAGGSWSIDNPSIASIDASGKITGIAAGKTVASYNKTIGTCVVSAPLAITITGPPTASPITGASTICEGLSTTLNTTTPMGNWSSSNSGIASVDASGKVTAIAPGSTIISYVATNTCGTSTLTKSITVNPTPNIQSITGPTELCASSKIVVSNNTTGGTWSSSNPAVATINANGEITGVSEGNSTIQYSVTASGCSNQSSMLVTVKSLPAITPITGPSLICKNSSAQLSNATSNGVWSSNNPSVLSISPNGLANGISYGITSVNYTINNNVCGSLTTSFTIKVAPIPSVSFTMPVICLPAGNGRFINTSTIIDQSENEFKYLWSFGDNSNVSSLQSPSHTFSSTGPFIIKLTVTSKEGCKDSLSQSLNTVYPQPKARLTTTANEVCVGEEIKYTGLVDPAVSSIRSYHWSFKNNDSSFVKDPTYRYTDSGLTYTQFYFFDQYGCVSDTAKQQIVVHPFPKLIMQNNNGVLEGGKISLEPKYYYGNSLLFRWSPSTYLNNTTIASPISTPTNDITYFLTLTGPGSCSVTDSIAITVFKTPIIPNVFSPNGDGIHDTWKIKYLISYPNADIRIFNRNGQIVFRSTGYSKEWDGTMNGKPVPIGVYYYIIDSKSGRPYFTGSVTVIR</sequence>
<name>A0A4R6ISA7_9BACT</name>
<dbReference type="Gene3D" id="2.60.40.1080">
    <property type="match status" value="4"/>
</dbReference>
<organism evidence="3 4">
    <name type="scientific">Sediminibacterium goheungense</name>
    <dbReference type="NCBI Taxonomy" id="1086393"/>
    <lineage>
        <taxon>Bacteria</taxon>
        <taxon>Pseudomonadati</taxon>
        <taxon>Bacteroidota</taxon>
        <taxon>Chitinophagia</taxon>
        <taxon>Chitinophagales</taxon>
        <taxon>Chitinophagaceae</taxon>
        <taxon>Sediminibacterium</taxon>
    </lineage>
</organism>
<dbReference type="Gene3D" id="2.120.10.30">
    <property type="entry name" value="TolB, C-terminal domain"/>
    <property type="match status" value="3"/>
</dbReference>
<evidence type="ECO:0000313" key="4">
    <source>
        <dbReference type="Proteomes" id="UP000295741"/>
    </source>
</evidence>
<dbReference type="PANTHER" id="PTHR13833">
    <property type="match status" value="1"/>
</dbReference>
<dbReference type="PANTHER" id="PTHR13833:SF71">
    <property type="entry name" value="NHL DOMAIN-CONTAINING PROTEIN"/>
    <property type="match status" value="1"/>
</dbReference>
<evidence type="ECO:0000313" key="3">
    <source>
        <dbReference type="EMBL" id="TDO25362.1"/>
    </source>
</evidence>
<dbReference type="InterPro" id="IPR013783">
    <property type="entry name" value="Ig-like_fold"/>
</dbReference>
<dbReference type="InterPro" id="IPR035986">
    <property type="entry name" value="PKD_dom_sf"/>
</dbReference>
<keyword evidence="1" id="KW-0732">Signal</keyword>
<dbReference type="PROSITE" id="PS50093">
    <property type="entry name" value="PKD"/>
    <property type="match status" value="1"/>
</dbReference>
<dbReference type="SMART" id="SM00635">
    <property type="entry name" value="BID_2"/>
    <property type="match status" value="4"/>
</dbReference>
<feature type="domain" description="PKD" evidence="2">
    <location>
        <begin position="711"/>
        <end position="756"/>
    </location>
</feature>
<dbReference type="Pfam" id="PF18911">
    <property type="entry name" value="PKD_4"/>
    <property type="match status" value="1"/>
</dbReference>
<dbReference type="SUPFAM" id="SSF49299">
    <property type="entry name" value="PKD domain"/>
    <property type="match status" value="2"/>
</dbReference>
<proteinExistence type="predicted"/>
<accession>A0A4R6ISA7</accession>
<dbReference type="Pfam" id="PF02368">
    <property type="entry name" value="Big_2"/>
    <property type="match status" value="1"/>
</dbReference>